<dbReference type="AlphaFoldDB" id="A0A269YCI9"/>
<dbReference type="EMBL" id="NCXI01000044">
    <property type="protein sequence ID" value="PAK83264.1"/>
    <property type="molecule type" value="Genomic_DNA"/>
</dbReference>
<feature type="chain" id="PRO_5039442684" description="D-alanyl-D-alanine carboxypeptidase" evidence="1">
    <location>
        <begin position="22"/>
        <end position="261"/>
    </location>
</feature>
<gene>
    <name evidence="2" type="ORF">B8W98_07000</name>
</gene>
<name>A0A269YCI9_9LACO</name>
<evidence type="ECO:0000256" key="1">
    <source>
        <dbReference type="SAM" id="SignalP"/>
    </source>
</evidence>
<accession>A0A269YCI9</accession>
<proteinExistence type="predicted"/>
<dbReference type="RefSeq" id="WP_095354768.1">
    <property type="nucleotide sequence ID" value="NZ_NCXI01000044.1"/>
</dbReference>
<dbReference type="Proteomes" id="UP000216802">
    <property type="component" value="Unassembled WGS sequence"/>
</dbReference>
<sequence length="261" mass="29668">MNKKLVSAILTGLFAVTMGFAAQQLKVQASSQYTVVKSSFPAGGTIYHAKSFTKNAYVWKHLNHKQKIANLKNYPNSSWYRTGIITLKHNGKKSVYYLVSNSSPLSKKTITGFVWRGYLKKGYNPDFTKVKSISLDNATNSEYNQFIKHSKYQQLTRDILALFPNSTVSKPLSRYALFREPKDKVVTDVATFKAMDDFLNVKNRLTNQQRLAKIKAILAANGYTAANRQREYIIGIYLTNFQWSDQYDTGDMHQGFVIGTK</sequence>
<evidence type="ECO:0000313" key="2">
    <source>
        <dbReference type="EMBL" id="PAK83264.1"/>
    </source>
</evidence>
<organism evidence="2 3">
    <name type="scientific">Lentilactobacillus parakefiri</name>
    <dbReference type="NCBI Taxonomy" id="152332"/>
    <lineage>
        <taxon>Bacteria</taxon>
        <taxon>Bacillati</taxon>
        <taxon>Bacillota</taxon>
        <taxon>Bacilli</taxon>
        <taxon>Lactobacillales</taxon>
        <taxon>Lactobacillaceae</taxon>
        <taxon>Lentilactobacillus</taxon>
    </lineage>
</organism>
<keyword evidence="1" id="KW-0732">Signal</keyword>
<protein>
    <recommendedName>
        <fullName evidence="4">D-alanyl-D-alanine carboxypeptidase</fullName>
    </recommendedName>
</protein>
<reference evidence="2 3" key="1">
    <citation type="submission" date="2017-04" db="EMBL/GenBank/DDBJ databases">
        <title>Kefir bacterial isolates.</title>
        <authorList>
            <person name="Kim Y."/>
            <person name="Blasche S."/>
            <person name="Patil K.R."/>
        </authorList>
    </citation>
    <scope>NUCLEOTIDE SEQUENCE [LARGE SCALE GENOMIC DNA]</scope>
    <source>
        <strain evidence="2 3">OG2</strain>
    </source>
</reference>
<comment type="caution">
    <text evidence="2">The sequence shown here is derived from an EMBL/GenBank/DDBJ whole genome shotgun (WGS) entry which is preliminary data.</text>
</comment>
<feature type="signal peptide" evidence="1">
    <location>
        <begin position="1"/>
        <end position="21"/>
    </location>
</feature>
<evidence type="ECO:0008006" key="4">
    <source>
        <dbReference type="Google" id="ProtNLM"/>
    </source>
</evidence>
<evidence type="ECO:0000313" key="3">
    <source>
        <dbReference type="Proteomes" id="UP000216802"/>
    </source>
</evidence>